<feature type="region of interest" description="Disordered" evidence="3">
    <location>
        <begin position="1"/>
        <end position="53"/>
    </location>
</feature>
<evidence type="ECO:0000313" key="4">
    <source>
        <dbReference type="EMBL" id="CAB3994902.1"/>
    </source>
</evidence>
<dbReference type="InterPro" id="IPR030456">
    <property type="entry name" value="TF_fork_head_CS_2"/>
</dbReference>
<evidence type="ECO:0000256" key="1">
    <source>
        <dbReference type="ARBA" id="ARBA00023125"/>
    </source>
</evidence>
<dbReference type="CDD" id="cd20021">
    <property type="entry name" value="FH_FOXG"/>
    <property type="match status" value="1"/>
</dbReference>
<dbReference type="SUPFAM" id="SSF46785">
    <property type="entry name" value="Winged helix' DNA-binding domain"/>
    <property type="match status" value="1"/>
</dbReference>
<dbReference type="PANTHER" id="PTHR46617:SF3">
    <property type="entry name" value="FORKHEAD BOX PROTEIN G1"/>
    <property type="match status" value="1"/>
</dbReference>
<evidence type="ECO:0000256" key="2">
    <source>
        <dbReference type="PROSITE-ProRule" id="PRU00089"/>
    </source>
</evidence>
<dbReference type="EMBL" id="CACRXK020002562">
    <property type="protein sequence ID" value="CAB3994902.1"/>
    <property type="molecule type" value="Genomic_DNA"/>
</dbReference>
<dbReference type="InterPro" id="IPR001766">
    <property type="entry name" value="Fork_head_dom"/>
</dbReference>
<feature type="compositionally biased region" description="Basic and acidic residues" evidence="3">
    <location>
        <begin position="32"/>
        <end position="52"/>
    </location>
</feature>
<dbReference type="InterPro" id="IPR018122">
    <property type="entry name" value="TF_fork_head_CS_1"/>
</dbReference>
<accession>A0A7D9DZ28</accession>
<dbReference type="AlphaFoldDB" id="A0A7D9DZ28"/>
<comment type="subcellular location">
    <subcellularLocation>
        <location evidence="2">Nucleus</location>
    </subcellularLocation>
</comment>
<protein>
    <submittedName>
        <fullName evidence="4">Forkhead box G1-like</fullName>
    </submittedName>
</protein>
<dbReference type="GO" id="GO:0006357">
    <property type="term" value="P:regulation of transcription by RNA polymerase II"/>
    <property type="evidence" value="ECO:0007669"/>
    <property type="project" value="TreeGrafter"/>
</dbReference>
<dbReference type="GO" id="GO:0003700">
    <property type="term" value="F:DNA-binding transcription factor activity"/>
    <property type="evidence" value="ECO:0007669"/>
    <property type="project" value="InterPro"/>
</dbReference>
<dbReference type="InterPro" id="IPR047208">
    <property type="entry name" value="FOXG1"/>
</dbReference>
<feature type="non-terminal residue" evidence="4">
    <location>
        <position position="1"/>
    </location>
</feature>
<feature type="non-terminal residue" evidence="4">
    <location>
        <position position="341"/>
    </location>
</feature>
<keyword evidence="5" id="KW-1185">Reference proteome</keyword>
<reference evidence="4" key="1">
    <citation type="submission" date="2020-04" db="EMBL/GenBank/DDBJ databases">
        <authorList>
            <person name="Alioto T."/>
            <person name="Alioto T."/>
            <person name="Gomez Garrido J."/>
        </authorList>
    </citation>
    <scope>NUCLEOTIDE SEQUENCE</scope>
    <source>
        <strain evidence="4">A484AB</strain>
    </source>
</reference>
<dbReference type="PROSITE" id="PS00658">
    <property type="entry name" value="FORK_HEAD_2"/>
    <property type="match status" value="1"/>
</dbReference>
<evidence type="ECO:0000313" key="5">
    <source>
        <dbReference type="Proteomes" id="UP001152795"/>
    </source>
</evidence>
<dbReference type="Pfam" id="PF00250">
    <property type="entry name" value="Forkhead"/>
    <property type="match status" value="1"/>
</dbReference>
<keyword evidence="2" id="KW-0539">Nucleus</keyword>
<dbReference type="Proteomes" id="UP001152795">
    <property type="component" value="Unassembled WGS sequence"/>
</dbReference>
<evidence type="ECO:0000256" key="3">
    <source>
        <dbReference type="SAM" id="MobiDB-lite"/>
    </source>
</evidence>
<dbReference type="GO" id="GO:0005634">
    <property type="term" value="C:nucleus"/>
    <property type="evidence" value="ECO:0007669"/>
    <property type="project" value="UniProtKB-SubCell"/>
</dbReference>
<dbReference type="PROSITE" id="PS00657">
    <property type="entry name" value="FORK_HEAD_1"/>
    <property type="match status" value="1"/>
</dbReference>
<organism evidence="4 5">
    <name type="scientific">Paramuricea clavata</name>
    <name type="common">Red gorgonian</name>
    <name type="synonym">Violescent sea-whip</name>
    <dbReference type="NCBI Taxonomy" id="317549"/>
    <lineage>
        <taxon>Eukaryota</taxon>
        <taxon>Metazoa</taxon>
        <taxon>Cnidaria</taxon>
        <taxon>Anthozoa</taxon>
        <taxon>Octocorallia</taxon>
        <taxon>Malacalcyonacea</taxon>
        <taxon>Plexauridae</taxon>
        <taxon>Paramuricea</taxon>
    </lineage>
</organism>
<gene>
    <name evidence="4" type="ORF">PACLA_8A066130</name>
</gene>
<keyword evidence="1 2" id="KW-0238">DNA-binding</keyword>
<dbReference type="Gene3D" id="1.10.10.10">
    <property type="entry name" value="Winged helix-like DNA-binding domain superfamily/Winged helix DNA-binding domain"/>
    <property type="match status" value="1"/>
</dbReference>
<dbReference type="InterPro" id="IPR036388">
    <property type="entry name" value="WH-like_DNA-bd_sf"/>
</dbReference>
<dbReference type="FunFam" id="1.10.10.10:FF:000135">
    <property type="entry name" value="forkhead box protein G1"/>
    <property type="match status" value="1"/>
</dbReference>
<feature type="compositionally biased region" description="Basic and acidic residues" evidence="3">
    <location>
        <begin position="8"/>
        <end position="17"/>
    </location>
</feature>
<name>A0A7D9DZ28_PARCT</name>
<sequence length="341" mass="38161">SLAVPCSYDHDDAKHSSEISFESVEESSPQEKTQESKTEPTSTESKDERAEKPPFSYNALIMMAIRSSPEKRLTLSGIYEFIVKNFPYYRNNRQGWQNSIRHNLSLNKCFVKVPRHYDDPGKGNYWMLDPSSDDIIIGGTTGKLKRRSNPNLKNRLALKRHGGFMGLPSCSARYPYPIPTSSSPLSFWTYERAIYILELSRDTSTRDVTDKSQTDRSKKPSTPFYEMSKTERTCERCLFACQSEATAASAAENLRCLATILGTSMQSVNLSYRNTCAKSGGGDSKLGRSGESDCADRKVDRSFCITKVHARKHGKLTMTVNMTRDSNVAATKLTLSKGSDS</sequence>
<dbReference type="SMART" id="SM00339">
    <property type="entry name" value="FH"/>
    <property type="match status" value="1"/>
</dbReference>
<dbReference type="GO" id="GO:1990837">
    <property type="term" value="F:sequence-specific double-stranded DNA binding"/>
    <property type="evidence" value="ECO:0007669"/>
    <property type="project" value="TreeGrafter"/>
</dbReference>
<dbReference type="OrthoDB" id="6230630at2759"/>
<dbReference type="PROSITE" id="PS50039">
    <property type="entry name" value="FORK_HEAD_3"/>
    <property type="match status" value="1"/>
</dbReference>
<feature type="region of interest" description="Disordered" evidence="3">
    <location>
        <begin position="205"/>
        <end position="224"/>
    </location>
</feature>
<dbReference type="InterPro" id="IPR036390">
    <property type="entry name" value="WH_DNA-bd_sf"/>
</dbReference>
<comment type="caution">
    <text evidence="4">The sequence shown here is derived from an EMBL/GenBank/DDBJ whole genome shotgun (WGS) entry which is preliminary data.</text>
</comment>
<feature type="DNA-binding region" description="Fork-head" evidence="2">
    <location>
        <begin position="52"/>
        <end position="146"/>
    </location>
</feature>
<dbReference type="PRINTS" id="PR00053">
    <property type="entry name" value="FORKHEAD"/>
</dbReference>
<dbReference type="PANTHER" id="PTHR46617">
    <property type="entry name" value="FORKHEAD BOX PROTEIN G1"/>
    <property type="match status" value="1"/>
</dbReference>
<feature type="compositionally biased region" description="Basic and acidic residues" evidence="3">
    <location>
        <begin position="205"/>
        <end position="218"/>
    </location>
</feature>
<proteinExistence type="predicted"/>